<reference evidence="1 2" key="2">
    <citation type="submission" date="2020-05" db="EMBL/GenBank/DDBJ databases">
        <authorList>
            <person name="Khan S.A."/>
            <person name="Jeon C.O."/>
            <person name="Chun B.H."/>
        </authorList>
    </citation>
    <scope>NUCLEOTIDE SEQUENCE [LARGE SCALE GENOMIC DNA]</scope>
    <source>
        <strain evidence="1 2">H242</strain>
    </source>
</reference>
<dbReference type="EMBL" id="CP053418">
    <property type="protein sequence ID" value="QJW84592.1"/>
    <property type="molecule type" value="Genomic_DNA"/>
</dbReference>
<evidence type="ECO:0000313" key="1">
    <source>
        <dbReference type="EMBL" id="QJW84592.1"/>
    </source>
</evidence>
<proteinExistence type="predicted"/>
<keyword evidence="2" id="KW-1185">Reference proteome</keyword>
<organism evidence="1 2">
    <name type="scientific">Ramlibacter terrae</name>
    <dbReference type="NCBI Taxonomy" id="2732511"/>
    <lineage>
        <taxon>Bacteria</taxon>
        <taxon>Pseudomonadati</taxon>
        <taxon>Pseudomonadota</taxon>
        <taxon>Betaproteobacteria</taxon>
        <taxon>Burkholderiales</taxon>
        <taxon>Comamonadaceae</taxon>
        <taxon>Ramlibacter</taxon>
    </lineage>
</organism>
<sequence>MLPYQQQKLLSSALGWLGGGEIPVSTEDRSGATAAESFFALYVALPAQLPAGMSPLHGMSGQCGWNCPASRCTGRRAAA</sequence>
<dbReference type="Proteomes" id="UP000500826">
    <property type="component" value="Chromosome"/>
</dbReference>
<gene>
    <name evidence="1" type="ORF">HK414_15720</name>
</gene>
<name>A0ABX6P4E7_9BURK</name>
<protein>
    <submittedName>
        <fullName evidence="1">Uncharacterized protein</fullName>
    </submittedName>
</protein>
<evidence type="ECO:0000313" key="2">
    <source>
        <dbReference type="Proteomes" id="UP000500826"/>
    </source>
</evidence>
<reference evidence="1 2" key="1">
    <citation type="submission" date="2020-05" db="EMBL/GenBank/DDBJ databases">
        <title>Ramlibacter rhizophilus sp. nov., isolated from rhizosphere soil of national flower Mugunghwa from South Korea.</title>
        <authorList>
            <person name="Zheng-Fei Y."/>
            <person name="Huan T."/>
        </authorList>
    </citation>
    <scope>NUCLEOTIDE SEQUENCE [LARGE SCALE GENOMIC DNA]</scope>
    <source>
        <strain evidence="1 2">H242</strain>
    </source>
</reference>
<accession>A0ABX6P4E7</accession>